<dbReference type="PANTHER" id="PTHR34989">
    <property type="entry name" value="PROTEIN HDED"/>
    <property type="match status" value="1"/>
</dbReference>
<keyword evidence="3" id="KW-1185">Reference proteome</keyword>
<comment type="caution">
    <text evidence="2">The sequence shown here is derived from an EMBL/GenBank/DDBJ whole genome shotgun (WGS) entry which is preliminary data.</text>
</comment>
<protein>
    <recommendedName>
        <fullName evidence="4">HdeD family acid-resistance protein</fullName>
    </recommendedName>
</protein>
<dbReference type="InterPro" id="IPR005325">
    <property type="entry name" value="DUF308_memb"/>
</dbReference>
<feature type="transmembrane region" description="Helical" evidence="1">
    <location>
        <begin position="52"/>
        <end position="73"/>
    </location>
</feature>
<keyword evidence="1" id="KW-1133">Transmembrane helix</keyword>
<gene>
    <name evidence="2" type="ORF">GB864_04525</name>
</gene>
<evidence type="ECO:0000256" key="1">
    <source>
        <dbReference type="SAM" id="Phobius"/>
    </source>
</evidence>
<dbReference type="AlphaFoldDB" id="A0A6I4P3C0"/>
<dbReference type="RefSeq" id="WP_160423164.1">
    <property type="nucleotide sequence ID" value="NZ_WSTA01000013.1"/>
</dbReference>
<dbReference type="EMBL" id="WSTA01000013">
    <property type="protein sequence ID" value="MWB97817.1"/>
    <property type="molecule type" value="Genomic_DNA"/>
</dbReference>
<feature type="transmembrane region" description="Helical" evidence="1">
    <location>
        <begin position="28"/>
        <end position="46"/>
    </location>
</feature>
<sequence>MSTSSSPFSGFAIDSAGLAKSAINSIRIGLGISGVLMLVIGIWMTFAPKSAITVFTWLLAFYLIIAGLIYLGMGIFARGISGGARALDLVLGVLFIVGSIVVFMNLQSSAVALAAFIGILVGILWIVEGIVSLATAGDAASKGWSIFFGILGILAGLVLLFSPIWGFTFLFIFTGISLIVFGIFQIVRAFTFGRGATTV</sequence>
<feature type="transmembrane region" description="Helical" evidence="1">
    <location>
        <begin position="167"/>
        <end position="187"/>
    </location>
</feature>
<dbReference type="GO" id="GO:0005886">
    <property type="term" value="C:plasma membrane"/>
    <property type="evidence" value="ECO:0007669"/>
    <property type="project" value="TreeGrafter"/>
</dbReference>
<reference evidence="2 3" key="1">
    <citation type="submission" date="2019-12" db="EMBL/GenBank/DDBJ databases">
        <authorList>
            <person name="Kim Y.S."/>
        </authorList>
    </citation>
    <scope>NUCLEOTIDE SEQUENCE [LARGE SCALE GENOMIC DNA]</scope>
    <source>
        <strain evidence="2 3">MMS17-SY077</strain>
    </source>
</reference>
<evidence type="ECO:0008006" key="4">
    <source>
        <dbReference type="Google" id="ProtNLM"/>
    </source>
</evidence>
<proteinExistence type="predicted"/>
<keyword evidence="1" id="KW-0812">Transmembrane</keyword>
<organism evidence="2 3">
    <name type="scientific">Agromyces seonyuensis</name>
    <dbReference type="NCBI Taxonomy" id="2662446"/>
    <lineage>
        <taxon>Bacteria</taxon>
        <taxon>Bacillati</taxon>
        <taxon>Actinomycetota</taxon>
        <taxon>Actinomycetes</taxon>
        <taxon>Micrococcales</taxon>
        <taxon>Microbacteriaceae</taxon>
        <taxon>Agromyces</taxon>
    </lineage>
</organism>
<accession>A0A6I4P3C0</accession>
<evidence type="ECO:0000313" key="3">
    <source>
        <dbReference type="Proteomes" id="UP000438182"/>
    </source>
</evidence>
<keyword evidence="1" id="KW-0472">Membrane</keyword>
<dbReference type="InterPro" id="IPR052712">
    <property type="entry name" value="Acid_resist_chaperone_HdeD"/>
</dbReference>
<feature type="transmembrane region" description="Helical" evidence="1">
    <location>
        <begin position="143"/>
        <end position="161"/>
    </location>
</feature>
<dbReference type="PANTHER" id="PTHR34989:SF1">
    <property type="entry name" value="PROTEIN HDED"/>
    <property type="match status" value="1"/>
</dbReference>
<dbReference type="Proteomes" id="UP000438182">
    <property type="component" value="Unassembled WGS sequence"/>
</dbReference>
<name>A0A6I4P3C0_9MICO</name>
<dbReference type="Pfam" id="PF03729">
    <property type="entry name" value="DUF308"/>
    <property type="match status" value="2"/>
</dbReference>
<feature type="transmembrane region" description="Helical" evidence="1">
    <location>
        <begin position="85"/>
        <end position="104"/>
    </location>
</feature>
<feature type="transmembrane region" description="Helical" evidence="1">
    <location>
        <begin position="110"/>
        <end position="131"/>
    </location>
</feature>
<evidence type="ECO:0000313" key="2">
    <source>
        <dbReference type="EMBL" id="MWB97817.1"/>
    </source>
</evidence>